<protein>
    <submittedName>
        <fullName evidence="4">Membrane protein insertase YidC</fullName>
    </submittedName>
</protein>
<name>A0AAV4LQ82_BABCB</name>
<evidence type="ECO:0000256" key="3">
    <source>
        <dbReference type="SAM" id="SignalP"/>
    </source>
</evidence>
<sequence length="174" mass="19234">MKHLLSFSFLATLAISSIGAPLVESQIIPKDPNLKGNAEPKKKPSAKPVMPGADISRARPRTPSSSRDPRVQVDSPAHKGPGNGTEHGKGYSKVRAGLVTFCGFFKHFKRIGDDGQPLDPNAPPRDFKVFGYIPITDVSYGNFIRFMNLIFIVFAFYFLIVIACTKKIEPKRKF</sequence>
<dbReference type="GeneID" id="94192382"/>
<dbReference type="EMBL" id="BPLF01000001">
    <property type="protein sequence ID" value="GIX60899.1"/>
    <property type="molecule type" value="Genomic_DNA"/>
</dbReference>
<feature type="chain" id="PRO_5043439162" evidence="3">
    <location>
        <begin position="26"/>
        <end position="174"/>
    </location>
</feature>
<keyword evidence="2" id="KW-0472">Membrane</keyword>
<comment type="caution">
    <text evidence="4">The sequence shown here is derived from an EMBL/GenBank/DDBJ whole genome shotgun (WGS) entry which is preliminary data.</text>
</comment>
<keyword evidence="5" id="KW-1185">Reference proteome</keyword>
<feature type="transmembrane region" description="Helical" evidence="2">
    <location>
        <begin position="143"/>
        <end position="164"/>
    </location>
</feature>
<accession>A0AAV4LQ82</accession>
<reference evidence="4 5" key="1">
    <citation type="submission" date="2021-06" db="EMBL/GenBank/DDBJ databases">
        <title>Genome sequence of Babesia caballi.</title>
        <authorList>
            <person name="Yamagishi J."/>
            <person name="Kidaka T."/>
            <person name="Ochi A."/>
        </authorList>
    </citation>
    <scope>NUCLEOTIDE SEQUENCE [LARGE SCALE GENOMIC DNA]</scope>
    <source>
        <strain evidence="4">USDA-D6B2</strain>
    </source>
</reference>
<organism evidence="4 5">
    <name type="scientific">Babesia caballi</name>
    <dbReference type="NCBI Taxonomy" id="5871"/>
    <lineage>
        <taxon>Eukaryota</taxon>
        <taxon>Sar</taxon>
        <taxon>Alveolata</taxon>
        <taxon>Apicomplexa</taxon>
        <taxon>Aconoidasida</taxon>
        <taxon>Piroplasmida</taxon>
        <taxon>Babesiidae</taxon>
        <taxon>Babesia</taxon>
    </lineage>
</organism>
<dbReference type="AlphaFoldDB" id="A0AAV4LQ82"/>
<keyword evidence="2" id="KW-1133">Transmembrane helix</keyword>
<evidence type="ECO:0000313" key="4">
    <source>
        <dbReference type="EMBL" id="GIX60899.1"/>
    </source>
</evidence>
<dbReference type="RefSeq" id="XP_067712970.1">
    <property type="nucleotide sequence ID" value="XM_067856869.1"/>
</dbReference>
<feature type="signal peptide" evidence="3">
    <location>
        <begin position="1"/>
        <end position="25"/>
    </location>
</feature>
<keyword evidence="3" id="KW-0732">Signal</keyword>
<feature type="region of interest" description="Disordered" evidence="1">
    <location>
        <begin position="28"/>
        <end position="90"/>
    </location>
</feature>
<evidence type="ECO:0000313" key="5">
    <source>
        <dbReference type="Proteomes" id="UP001497744"/>
    </source>
</evidence>
<evidence type="ECO:0000256" key="1">
    <source>
        <dbReference type="SAM" id="MobiDB-lite"/>
    </source>
</evidence>
<keyword evidence="2" id="KW-0812">Transmembrane</keyword>
<evidence type="ECO:0000256" key="2">
    <source>
        <dbReference type="SAM" id="Phobius"/>
    </source>
</evidence>
<gene>
    <name evidence="4" type="ORF">BcabD6B2_03340</name>
</gene>
<dbReference type="Proteomes" id="UP001497744">
    <property type="component" value="Unassembled WGS sequence"/>
</dbReference>
<proteinExistence type="predicted"/>